<proteinExistence type="inferred from homology"/>
<gene>
    <name evidence="1" type="primary">ubiK</name>
    <name evidence="2" type="ORF">M2127_000103</name>
</gene>
<accession>A0AA43M720</accession>
<keyword evidence="1" id="KW-0831">Ubiquinone biosynthesis</keyword>
<keyword evidence="1" id="KW-0175">Coiled coil</keyword>
<dbReference type="AlphaFoldDB" id="A0AA43M720"/>
<feature type="coiled-coil region" evidence="1">
    <location>
        <begin position="57"/>
        <end position="84"/>
    </location>
</feature>
<dbReference type="HAMAP" id="MF_02216">
    <property type="entry name" value="UbiK"/>
    <property type="match status" value="1"/>
</dbReference>
<comment type="caution">
    <text evidence="2">The sequence shown here is derived from an EMBL/GenBank/DDBJ whole genome shotgun (WGS) entry which is preliminary data.</text>
</comment>
<sequence>MKKTGEILEQIQQIASGMQAKVGDAIRNSPAQEIEKNVKALMNQGFQKMDLVTREEFELQSKVLAKTREKLEALEKKVAALEQVGN</sequence>
<dbReference type="GO" id="GO:0005829">
    <property type="term" value="C:cytosol"/>
    <property type="evidence" value="ECO:0007669"/>
    <property type="project" value="TreeGrafter"/>
</dbReference>
<dbReference type="Proteomes" id="UP001161160">
    <property type="component" value="Unassembled WGS sequence"/>
</dbReference>
<dbReference type="PANTHER" id="PTHR38040:SF1">
    <property type="entry name" value="UBIQUINONE BIOSYNTHESIS ACCESSORY FACTOR UBIK"/>
    <property type="match status" value="1"/>
</dbReference>
<dbReference type="Pfam" id="PF04380">
    <property type="entry name" value="BMFP"/>
    <property type="match status" value="1"/>
</dbReference>
<dbReference type="EMBL" id="JARXYA010000001">
    <property type="protein sequence ID" value="MDH6502820.1"/>
    <property type="molecule type" value="Genomic_DNA"/>
</dbReference>
<dbReference type="PANTHER" id="PTHR38040">
    <property type="entry name" value="UBIQUINONE BIOSYNTHESIS ACCESSORY FACTOR UBIK"/>
    <property type="match status" value="1"/>
</dbReference>
<comment type="similarity">
    <text evidence="1">Belongs to the UbiK family.</text>
</comment>
<comment type="function">
    <text evidence="1">Required for efficient ubiquinone (coenzyme Q) biosynthesis. UbiK is probably an accessory factor of Ubi enzymes and facilitates ubiquinone biosynthesis by acting as an assembly factor, a targeting factor, or both.</text>
</comment>
<dbReference type="InterPro" id="IPR007475">
    <property type="entry name" value="UbiK"/>
</dbReference>
<protein>
    <recommendedName>
        <fullName evidence="1">Ubiquinone biosynthesis accessory factor UbiK</fullName>
    </recommendedName>
</protein>
<evidence type="ECO:0000313" key="3">
    <source>
        <dbReference type="Proteomes" id="UP001161160"/>
    </source>
</evidence>
<keyword evidence="1" id="KW-0963">Cytoplasm</keyword>
<evidence type="ECO:0000313" key="2">
    <source>
        <dbReference type="EMBL" id="MDH6502820.1"/>
    </source>
</evidence>
<organism evidence="2 3">
    <name type="scientific">Polynucleobacter sphagniphilus</name>
    <dbReference type="NCBI Taxonomy" id="1743169"/>
    <lineage>
        <taxon>Bacteria</taxon>
        <taxon>Pseudomonadati</taxon>
        <taxon>Pseudomonadota</taxon>
        <taxon>Betaproteobacteria</taxon>
        <taxon>Burkholderiales</taxon>
        <taxon>Burkholderiaceae</taxon>
        <taxon>Polynucleobacter</taxon>
    </lineage>
</organism>
<comment type="pathway">
    <text evidence="1">Cofactor biosynthesis; ubiquinone biosynthesis.</text>
</comment>
<evidence type="ECO:0000256" key="1">
    <source>
        <dbReference type="HAMAP-Rule" id="MF_02216"/>
    </source>
</evidence>
<keyword evidence="3" id="KW-1185">Reference proteome</keyword>
<name>A0AA43M720_9BURK</name>
<reference evidence="2" key="1">
    <citation type="submission" date="2023-04" db="EMBL/GenBank/DDBJ databases">
        <title>Genome Encyclopedia of Bacteria and Archaea VI: Functional Genomics of Type Strains.</title>
        <authorList>
            <person name="Whitman W."/>
        </authorList>
    </citation>
    <scope>NUCLEOTIDE SEQUENCE</scope>
    <source>
        <strain evidence="2">Enz.4-51</strain>
    </source>
</reference>
<comment type="subcellular location">
    <subcellularLocation>
        <location evidence="1">Cytoplasm</location>
    </subcellularLocation>
</comment>
<dbReference type="GO" id="GO:0006744">
    <property type="term" value="P:ubiquinone biosynthetic process"/>
    <property type="evidence" value="ECO:0007669"/>
    <property type="project" value="UniProtKB-UniRule"/>
</dbReference>